<dbReference type="GeneID" id="54586262"/>
<dbReference type="EMBL" id="ML987192">
    <property type="protein sequence ID" value="KAF2251767.1"/>
    <property type="molecule type" value="Genomic_DNA"/>
</dbReference>
<keyword evidence="3" id="KW-1185">Reference proteome</keyword>
<dbReference type="Proteomes" id="UP000800094">
    <property type="component" value="Unassembled WGS sequence"/>
</dbReference>
<dbReference type="RefSeq" id="XP_033686771.1">
    <property type="nucleotide sequence ID" value="XM_033832932.1"/>
</dbReference>
<evidence type="ECO:0000313" key="3">
    <source>
        <dbReference type="Proteomes" id="UP000800094"/>
    </source>
</evidence>
<protein>
    <submittedName>
        <fullName evidence="2">Uncharacterized protein</fullName>
    </submittedName>
</protein>
<feature type="chain" id="PRO_5025499015" evidence="1">
    <location>
        <begin position="20"/>
        <end position="65"/>
    </location>
</feature>
<feature type="signal peptide" evidence="1">
    <location>
        <begin position="1"/>
        <end position="19"/>
    </location>
</feature>
<sequence>MRFSTAVTALFALALSVSASPLEQRQTCDITTPEYCPGDLAGCKAFCDNFDYLQASCNNGQCCCF</sequence>
<accession>A0A6A6INF0</accession>
<keyword evidence="1" id="KW-0732">Signal</keyword>
<name>A0A6A6INF0_9PLEO</name>
<proteinExistence type="predicted"/>
<organism evidence="2 3">
    <name type="scientific">Trematosphaeria pertusa</name>
    <dbReference type="NCBI Taxonomy" id="390896"/>
    <lineage>
        <taxon>Eukaryota</taxon>
        <taxon>Fungi</taxon>
        <taxon>Dikarya</taxon>
        <taxon>Ascomycota</taxon>
        <taxon>Pezizomycotina</taxon>
        <taxon>Dothideomycetes</taxon>
        <taxon>Pleosporomycetidae</taxon>
        <taxon>Pleosporales</taxon>
        <taxon>Massarineae</taxon>
        <taxon>Trematosphaeriaceae</taxon>
        <taxon>Trematosphaeria</taxon>
    </lineage>
</organism>
<gene>
    <name evidence="2" type="ORF">BU26DRAFT_561573</name>
</gene>
<reference evidence="2" key="1">
    <citation type="journal article" date="2020" name="Stud. Mycol.">
        <title>101 Dothideomycetes genomes: a test case for predicting lifestyles and emergence of pathogens.</title>
        <authorList>
            <person name="Haridas S."/>
            <person name="Albert R."/>
            <person name="Binder M."/>
            <person name="Bloem J."/>
            <person name="Labutti K."/>
            <person name="Salamov A."/>
            <person name="Andreopoulos B."/>
            <person name="Baker S."/>
            <person name="Barry K."/>
            <person name="Bills G."/>
            <person name="Bluhm B."/>
            <person name="Cannon C."/>
            <person name="Castanera R."/>
            <person name="Culley D."/>
            <person name="Daum C."/>
            <person name="Ezra D."/>
            <person name="Gonzalez J."/>
            <person name="Henrissat B."/>
            <person name="Kuo A."/>
            <person name="Liang C."/>
            <person name="Lipzen A."/>
            <person name="Lutzoni F."/>
            <person name="Magnuson J."/>
            <person name="Mondo S."/>
            <person name="Nolan M."/>
            <person name="Ohm R."/>
            <person name="Pangilinan J."/>
            <person name="Park H.-J."/>
            <person name="Ramirez L."/>
            <person name="Alfaro M."/>
            <person name="Sun H."/>
            <person name="Tritt A."/>
            <person name="Yoshinaga Y."/>
            <person name="Zwiers L.-H."/>
            <person name="Turgeon B."/>
            <person name="Goodwin S."/>
            <person name="Spatafora J."/>
            <person name="Crous P."/>
            <person name="Grigoriev I."/>
        </authorList>
    </citation>
    <scope>NUCLEOTIDE SEQUENCE</scope>
    <source>
        <strain evidence="2">CBS 122368</strain>
    </source>
</reference>
<dbReference type="AlphaFoldDB" id="A0A6A6INF0"/>
<evidence type="ECO:0000313" key="2">
    <source>
        <dbReference type="EMBL" id="KAF2251767.1"/>
    </source>
</evidence>
<evidence type="ECO:0000256" key="1">
    <source>
        <dbReference type="SAM" id="SignalP"/>
    </source>
</evidence>